<dbReference type="PRINTS" id="PR00723">
    <property type="entry name" value="SUBTILISIN"/>
</dbReference>
<keyword evidence="4 5" id="KW-0720">Serine protease</keyword>
<dbReference type="SUPFAM" id="SSF49785">
    <property type="entry name" value="Galactose-binding domain-like"/>
    <property type="match status" value="1"/>
</dbReference>
<dbReference type="Gene3D" id="2.60.120.260">
    <property type="entry name" value="Galactose-binding domain-like"/>
    <property type="match status" value="1"/>
</dbReference>
<reference evidence="7" key="1">
    <citation type="submission" date="2023-02" db="EMBL/GenBank/DDBJ databases">
        <title>Actinokineospora globicatena NBRC 15670.</title>
        <authorList>
            <person name="Ichikawa N."/>
            <person name="Sato H."/>
            <person name="Tonouchi N."/>
        </authorList>
    </citation>
    <scope>NUCLEOTIDE SEQUENCE</scope>
    <source>
        <strain evidence="7">NBRC 15670</strain>
    </source>
</reference>
<dbReference type="InterPro" id="IPR036852">
    <property type="entry name" value="Peptidase_S8/S53_dom_sf"/>
</dbReference>
<comment type="similarity">
    <text evidence="1 5">Belongs to the peptidase S8 family.</text>
</comment>
<proteinExistence type="inferred from homology"/>
<dbReference type="PANTHER" id="PTHR43806:SF11">
    <property type="entry name" value="CEREVISIN-RELATED"/>
    <property type="match status" value="1"/>
</dbReference>
<feature type="active site" description="Charge relay system" evidence="5">
    <location>
        <position position="298"/>
    </location>
</feature>
<organism evidence="7 8">
    <name type="scientific">Actinokineospora globicatena</name>
    <dbReference type="NCBI Taxonomy" id="103729"/>
    <lineage>
        <taxon>Bacteria</taxon>
        <taxon>Bacillati</taxon>
        <taxon>Actinomycetota</taxon>
        <taxon>Actinomycetes</taxon>
        <taxon>Pseudonocardiales</taxon>
        <taxon>Pseudonocardiaceae</taxon>
        <taxon>Actinokineospora</taxon>
    </lineage>
</organism>
<dbReference type="InterPro" id="IPR002884">
    <property type="entry name" value="P_dom"/>
</dbReference>
<dbReference type="SUPFAM" id="SSF52743">
    <property type="entry name" value="Subtilisin-like"/>
    <property type="match status" value="1"/>
</dbReference>
<dbReference type="InterPro" id="IPR034193">
    <property type="entry name" value="PCSK9_ProteinaseK-like"/>
</dbReference>
<gene>
    <name evidence="7" type="ORF">Aglo03_53160</name>
</gene>
<evidence type="ECO:0000256" key="4">
    <source>
        <dbReference type="ARBA" id="ARBA00022825"/>
    </source>
</evidence>
<dbReference type="InterPro" id="IPR000209">
    <property type="entry name" value="Peptidase_S8/S53_dom"/>
</dbReference>
<dbReference type="PROSITE" id="PS00137">
    <property type="entry name" value="SUBTILASE_HIS"/>
    <property type="match status" value="1"/>
</dbReference>
<dbReference type="InterPro" id="IPR050131">
    <property type="entry name" value="Peptidase_S8_subtilisin-like"/>
</dbReference>
<keyword evidence="3 5" id="KW-0378">Hydrolase</keyword>
<dbReference type="Gene3D" id="3.40.50.200">
    <property type="entry name" value="Peptidase S8/S53 domain"/>
    <property type="match status" value="1"/>
</dbReference>
<keyword evidence="8" id="KW-1185">Reference proteome</keyword>
<dbReference type="InterPro" id="IPR023827">
    <property type="entry name" value="Peptidase_S8_Asp-AS"/>
</dbReference>
<feature type="active site" description="Charge relay system" evidence="5">
    <location>
        <position position="148"/>
    </location>
</feature>
<evidence type="ECO:0000313" key="8">
    <source>
        <dbReference type="Proteomes" id="UP001165042"/>
    </source>
</evidence>
<protein>
    <submittedName>
        <fullName evidence="7">Serine protease</fullName>
    </submittedName>
</protein>
<dbReference type="GO" id="GO:0006508">
    <property type="term" value="P:proteolysis"/>
    <property type="evidence" value="ECO:0007669"/>
    <property type="project" value="UniProtKB-KW"/>
</dbReference>
<evidence type="ECO:0000256" key="2">
    <source>
        <dbReference type="ARBA" id="ARBA00022670"/>
    </source>
</evidence>
<dbReference type="CDD" id="cd04077">
    <property type="entry name" value="Peptidases_S8_PCSK9_ProteinaseK_like"/>
    <property type="match status" value="1"/>
</dbReference>
<dbReference type="Pfam" id="PF00082">
    <property type="entry name" value="Peptidase_S8"/>
    <property type="match status" value="1"/>
</dbReference>
<name>A0A9W6QR14_9PSEU</name>
<dbReference type="InterPro" id="IPR015500">
    <property type="entry name" value="Peptidase_S8_subtilisin-rel"/>
</dbReference>
<comment type="caution">
    <text evidence="7">The sequence shown here is derived from an EMBL/GenBank/DDBJ whole genome shotgun (WGS) entry which is preliminary data.</text>
</comment>
<sequence length="475" mass="49301">MVAAVKPIPGSYIVVLAPSAAQPERTATTLTRRYGGVPQSYYRSTLYGYATRGLSAAQATRLAADPLVRTVYQDGTTRAAQSAVPWGLDRLDQRQLPLDNRPFSSRGGAGATAYLIDSGITLNQNEFGTRARVGADFLGGSGIDCNGHGTHVAGTVGGKTHGAAKETSLVALRVLGCDGLGRDSHVLDAVEWVTRNGTRPGVVAMSVTMDQAGVGDEAVRRSIDAEFTYVVAAGNDGADACGFGPGRTAEAITVAATDRTDTRLPSSNYGRCVDFFAPGGDIPSLGRNGQEVRLSGTSMAAAHVTGIVAGYLARNQFAMPSDVRNALSRAAVPGAVQAPGEGSPNQLANVAYPMDPEVPTCRGGANTTDVAIPDNGTAVTSTILVSGCPPTGAPGRVRVYLDHPDVSDLRIDLVDPLGRVFELEQTGGDDGSGAVRRIYSVSPPGGDRNGSWTLRVTDLARGDAGRLDQWVLSFG</sequence>
<dbReference type="FunFam" id="3.40.50.200:FF:000014">
    <property type="entry name" value="Proteinase K"/>
    <property type="match status" value="1"/>
</dbReference>
<dbReference type="InterPro" id="IPR008979">
    <property type="entry name" value="Galactose-bd-like_sf"/>
</dbReference>
<evidence type="ECO:0000313" key="7">
    <source>
        <dbReference type="EMBL" id="GLW94500.1"/>
    </source>
</evidence>
<dbReference type="Proteomes" id="UP001165042">
    <property type="component" value="Unassembled WGS sequence"/>
</dbReference>
<dbReference type="PROSITE" id="PS00136">
    <property type="entry name" value="SUBTILASE_ASP"/>
    <property type="match status" value="1"/>
</dbReference>
<evidence type="ECO:0000256" key="5">
    <source>
        <dbReference type="PROSITE-ProRule" id="PRU01240"/>
    </source>
</evidence>
<evidence type="ECO:0000259" key="6">
    <source>
        <dbReference type="PROSITE" id="PS51829"/>
    </source>
</evidence>
<dbReference type="PROSITE" id="PS51829">
    <property type="entry name" value="P_HOMO_B"/>
    <property type="match status" value="1"/>
</dbReference>
<dbReference type="PANTHER" id="PTHR43806">
    <property type="entry name" value="PEPTIDASE S8"/>
    <property type="match status" value="1"/>
</dbReference>
<dbReference type="GO" id="GO:0005615">
    <property type="term" value="C:extracellular space"/>
    <property type="evidence" value="ECO:0007669"/>
    <property type="project" value="TreeGrafter"/>
</dbReference>
<evidence type="ECO:0000256" key="1">
    <source>
        <dbReference type="ARBA" id="ARBA00011073"/>
    </source>
</evidence>
<dbReference type="InterPro" id="IPR022398">
    <property type="entry name" value="Peptidase_S8_His-AS"/>
</dbReference>
<dbReference type="Pfam" id="PF01483">
    <property type="entry name" value="P_proprotein"/>
    <property type="match status" value="1"/>
</dbReference>
<keyword evidence="2 5" id="KW-0645">Protease</keyword>
<evidence type="ECO:0000256" key="3">
    <source>
        <dbReference type="ARBA" id="ARBA00022801"/>
    </source>
</evidence>
<accession>A0A9W6QR14</accession>
<dbReference type="EMBL" id="BSSD01000009">
    <property type="protein sequence ID" value="GLW94500.1"/>
    <property type="molecule type" value="Genomic_DNA"/>
</dbReference>
<dbReference type="AlphaFoldDB" id="A0A9W6QR14"/>
<dbReference type="PROSITE" id="PS51892">
    <property type="entry name" value="SUBTILASE"/>
    <property type="match status" value="1"/>
</dbReference>
<feature type="active site" description="Charge relay system" evidence="5">
    <location>
        <position position="117"/>
    </location>
</feature>
<dbReference type="GO" id="GO:0004252">
    <property type="term" value="F:serine-type endopeptidase activity"/>
    <property type="evidence" value="ECO:0007669"/>
    <property type="project" value="UniProtKB-UniRule"/>
</dbReference>
<feature type="domain" description="P/Homo B" evidence="6">
    <location>
        <begin position="354"/>
        <end position="475"/>
    </location>
</feature>